<reference evidence="2 4" key="2">
    <citation type="submission" date="2016-11" db="EMBL/GenBank/DDBJ databases">
        <title>Whole genomes of Flavobacteriaceae.</title>
        <authorList>
            <person name="Stine C."/>
            <person name="Li C."/>
            <person name="Tadesse D."/>
        </authorList>
    </citation>
    <scope>NUCLEOTIDE SEQUENCE [LARGE SCALE GENOMIC DNA]</scope>
    <source>
        <strain evidence="2 4">ATCC 51468</strain>
    </source>
</reference>
<dbReference type="EMBL" id="JPRK01000021">
    <property type="protein sequence ID" value="KIO50948.1"/>
    <property type="molecule type" value="Genomic_DNA"/>
</dbReference>
<comment type="caution">
    <text evidence="1">The sequence shown here is derived from an EMBL/GenBank/DDBJ whole genome shotgun (WGS) entry which is preliminary data.</text>
</comment>
<dbReference type="RefSeq" id="WP_041520019.1">
    <property type="nucleotide sequence ID" value="NZ_JPRK01000021.1"/>
</dbReference>
<evidence type="ECO:0000313" key="1">
    <source>
        <dbReference type="EMBL" id="KIO50948.1"/>
    </source>
</evidence>
<protein>
    <submittedName>
        <fullName evidence="1">Uncharacterized protein</fullName>
    </submittedName>
</protein>
<evidence type="ECO:0000313" key="2">
    <source>
        <dbReference type="EMBL" id="OXA85189.1"/>
    </source>
</evidence>
<reference evidence="1 3" key="1">
    <citation type="submission" date="2015-01" db="EMBL/GenBank/DDBJ databases">
        <title>Genome of Flavobacterium hibernum DSM 12611.</title>
        <authorList>
            <person name="Stropko S.J."/>
            <person name="Pipes S.E."/>
            <person name="Newman J.D."/>
        </authorList>
    </citation>
    <scope>NUCLEOTIDE SEQUENCE [LARGE SCALE GENOMIC DNA]</scope>
    <source>
        <strain evidence="1 3">DSM 12611</strain>
    </source>
</reference>
<sequence>MSCINKVTANIAYDCSTSNRAKGGLESKAVLINTIDIDRTALTQSGGTVTNLTLKSGSTGFEIGFIKQLGNTAAEFTINDGLDSFKQSFACRVFGQSSADAERIKELSQGEFVMVVETKFKGTNNVDAYKVFGIDNGLKMSEGTFSSIENDGSFVFKLSSVDGFGEEYAYKTYLEGTYAATKAKFEGLFS</sequence>
<dbReference type="OrthoDB" id="1342843at2"/>
<accession>A0A0D0ERX9</accession>
<dbReference type="AlphaFoldDB" id="A0A0D0ERX9"/>
<proteinExistence type="predicted"/>
<evidence type="ECO:0000313" key="4">
    <source>
        <dbReference type="Proteomes" id="UP000198302"/>
    </source>
</evidence>
<keyword evidence="4" id="KW-1185">Reference proteome</keyword>
<name>A0A0D0ERX9_9FLAO</name>
<dbReference type="Proteomes" id="UP000198302">
    <property type="component" value="Unassembled WGS sequence"/>
</dbReference>
<dbReference type="STRING" id="37752.IW18_20385"/>
<evidence type="ECO:0000313" key="3">
    <source>
        <dbReference type="Proteomes" id="UP000032061"/>
    </source>
</evidence>
<dbReference type="EMBL" id="MUGX01000026">
    <property type="protein sequence ID" value="OXA85189.1"/>
    <property type="molecule type" value="Genomic_DNA"/>
</dbReference>
<dbReference type="Proteomes" id="UP000032061">
    <property type="component" value="Unassembled WGS sequence"/>
</dbReference>
<organism evidence="1 3">
    <name type="scientific">Flavobacterium hibernum</name>
    <dbReference type="NCBI Taxonomy" id="37752"/>
    <lineage>
        <taxon>Bacteria</taxon>
        <taxon>Pseudomonadati</taxon>
        <taxon>Bacteroidota</taxon>
        <taxon>Flavobacteriia</taxon>
        <taxon>Flavobacteriales</taxon>
        <taxon>Flavobacteriaceae</taxon>
        <taxon>Flavobacterium</taxon>
    </lineage>
</organism>
<gene>
    <name evidence="2" type="ORF">B0A73_17725</name>
    <name evidence="1" type="ORF">IW18_20385</name>
</gene>